<evidence type="ECO:0000313" key="1">
    <source>
        <dbReference type="EMBL" id="MCM6778816.1"/>
    </source>
</evidence>
<dbReference type="EMBL" id="JAMRXG010000027">
    <property type="protein sequence ID" value="MCM6778816.1"/>
    <property type="molecule type" value="Genomic_DNA"/>
</dbReference>
<accession>A0A9X2EIP0</accession>
<dbReference type="Proteomes" id="UP001139157">
    <property type="component" value="Unassembled WGS sequence"/>
</dbReference>
<gene>
    <name evidence="1" type="ORF">NDR86_35590</name>
</gene>
<protein>
    <submittedName>
        <fullName evidence="1">Uncharacterized protein</fullName>
    </submittedName>
</protein>
<dbReference type="RefSeq" id="WP_251918454.1">
    <property type="nucleotide sequence ID" value="NZ_JAMRXG010000027.1"/>
</dbReference>
<keyword evidence="2" id="KW-1185">Reference proteome</keyword>
<sequence length="110" mass="12470">MRSALAVGDVHYRCRRDEFGAETASSTERRGFVNHPATLLSRRVPQMYWMYTLRKLDRRSDDDPAHVHDPMSAELCIRTGSRRGTRRAVTVVSGNRLVAQRTVCGTDCFG</sequence>
<comment type="caution">
    <text evidence="1">The sequence shown here is derived from an EMBL/GenBank/DDBJ whole genome shotgun (WGS) entry which is preliminary data.</text>
</comment>
<evidence type="ECO:0000313" key="2">
    <source>
        <dbReference type="Proteomes" id="UP001139157"/>
    </source>
</evidence>
<proteinExistence type="predicted"/>
<dbReference type="AlphaFoldDB" id="A0A9X2EIP0"/>
<reference evidence="1" key="1">
    <citation type="submission" date="2022-06" db="EMBL/GenBank/DDBJ databases">
        <title>Novel species in genus nocardia.</title>
        <authorList>
            <person name="Li F."/>
        </authorList>
    </citation>
    <scope>NUCLEOTIDE SEQUENCE</scope>
    <source>
        <strain evidence="1">CDC141</strain>
    </source>
</reference>
<name>A0A9X2EIP0_9NOCA</name>
<organism evidence="1 2">
    <name type="scientific">Nocardia pulmonis</name>
    <dbReference type="NCBI Taxonomy" id="2951408"/>
    <lineage>
        <taxon>Bacteria</taxon>
        <taxon>Bacillati</taxon>
        <taxon>Actinomycetota</taxon>
        <taxon>Actinomycetes</taxon>
        <taxon>Mycobacteriales</taxon>
        <taxon>Nocardiaceae</taxon>
        <taxon>Nocardia</taxon>
    </lineage>
</organism>